<evidence type="ECO:0000256" key="2">
    <source>
        <dbReference type="ARBA" id="ARBA00022692"/>
    </source>
</evidence>
<keyword evidence="2 5" id="KW-0812">Transmembrane</keyword>
<keyword evidence="3 5" id="KW-1133">Transmembrane helix</keyword>
<dbReference type="PANTHER" id="PTHR32322">
    <property type="entry name" value="INNER MEMBRANE TRANSPORTER"/>
    <property type="match status" value="1"/>
</dbReference>
<feature type="transmembrane region" description="Helical" evidence="5">
    <location>
        <begin position="118"/>
        <end position="140"/>
    </location>
</feature>
<evidence type="ECO:0000256" key="4">
    <source>
        <dbReference type="ARBA" id="ARBA00023136"/>
    </source>
</evidence>
<proteinExistence type="predicted"/>
<feature type="domain" description="EamA" evidence="6">
    <location>
        <begin position="148"/>
        <end position="282"/>
    </location>
</feature>
<reference evidence="7" key="1">
    <citation type="journal article" date="2017" name="Appl. Environ. Microbiol.">
        <title>Molecular characterization of an Endozoicomonas-like organism causing infection in king scallop Pecten maximus L.</title>
        <authorList>
            <person name="Cano I."/>
            <person name="van Aerle R."/>
            <person name="Ross S."/>
            <person name="Verner-Jeffreys D.W."/>
            <person name="Paley R.K."/>
            <person name="Rimmer G."/>
            <person name="Ryder D."/>
            <person name="Hooper P."/>
            <person name="Stone D."/>
            <person name="Feist S.W."/>
        </authorList>
    </citation>
    <scope>NUCLEOTIDE SEQUENCE</scope>
</reference>
<dbReference type="EMBL" id="NSIT01000322">
    <property type="protein sequence ID" value="PJE77931.1"/>
    <property type="molecule type" value="Genomic_DNA"/>
</dbReference>
<dbReference type="SUPFAM" id="SSF103481">
    <property type="entry name" value="Multidrug resistance efflux transporter EmrE"/>
    <property type="match status" value="2"/>
</dbReference>
<evidence type="ECO:0000259" key="6">
    <source>
        <dbReference type="Pfam" id="PF00892"/>
    </source>
</evidence>
<dbReference type="Pfam" id="PF00892">
    <property type="entry name" value="EamA"/>
    <property type="match status" value="2"/>
</dbReference>
<feature type="transmembrane region" description="Helical" evidence="5">
    <location>
        <begin position="63"/>
        <end position="81"/>
    </location>
</feature>
<feature type="transmembrane region" description="Helical" evidence="5">
    <location>
        <begin position="269"/>
        <end position="291"/>
    </location>
</feature>
<feature type="transmembrane region" description="Helical" evidence="5">
    <location>
        <begin position="245"/>
        <end position="263"/>
    </location>
</feature>
<gene>
    <name evidence="7" type="ORF">CI610_03142</name>
</gene>
<evidence type="ECO:0000256" key="5">
    <source>
        <dbReference type="SAM" id="Phobius"/>
    </source>
</evidence>
<feature type="domain" description="EamA" evidence="6">
    <location>
        <begin position="6"/>
        <end position="135"/>
    </location>
</feature>
<evidence type="ECO:0000256" key="3">
    <source>
        <dbReference type="ARBA" id="ARBA00022989"/>
    </source>
</evidence>
<dbReference type="GO" id="GO:0016020">
    <property type="term" value="C:membrane"/>
    <property type="evidence" value="ECO:0007669"/>
    <property type="project" value="UniProtKB-SubCell"/>
</dbReference>
<keyword evidence="4 5" id="KW-0472">Membrane</keyword>
<dbReference type="InterPro" id="IPR037185">
    <property type="entry name" value="EmrE-like"/>
</dbReference>
<dbReference type="InterPro" id="IPR050638">
    <property type="entry name" value="AA-Vitamin_Transporters"/>
</dbReference>
<evidence type="ECO:0000256" key="1">
    <source>
        <dbReference type="ARBA" id="ARBA00004141"/>
    </source>
</evidence>
<comment type="caution">
    <text evidence="7">The sequence shown here is derived from an EMBL/GenBank/DDBJ whole genome shotgun (WGS) entry which is preliminary data.</text>
</comment>
<organism evidence="7">
    <name type="scientific">invertebrate metagenome</name>
    <dbReference type="NCBI Taxonomy" id="1711999"/>
    <lineage>
        <taxon>unclassified sequences</taxon>
        <taxon>metagenomes</taxon>
        <taxon>organismal metagenomes</taxon>
    </lineage>
</organism>
<feature type="transmembrane region" description="Helical" evidence="5">
    <location>
        <begin position="178"/>
        <end position="199"/>
    </location>
</feature>
<evidence type="ECO:0000313" key="7">
    <source>
        <dbReference type="EMBL" id="PJE77931.1"/>
    </source>
</evidence>
<dbReference type="PANTHER" id="PTHR32322:SF2">
    <property type="entry name" value="EAMA DOMAIN-CONTAINING PROTEIN"/>
    <property type="match status" value="1"/>
</dbReference>
<protein>
    <recommendedName>
        <fullName evidence="6">EamA domain-containing protein</fullName>
    </recommendedName>
</protein>
<comment type="subcellular location">
    <subcellularLocation>
        <location evidence="1">Membrane</location>
        <topology evidence="1">Multi-pass membrane protein</topology>
    </subcellularLocation>
</comment>
<dbReference type="AlphaFoldDB" id="A0A2H9T404"/>
<sequence>MKNSGLFLVCVLAWGTTWYAITFQLGDVPISWSVCYRFLLAALVLGGICKITKRWFKLSWRQHSCLCFQGLCICCVPYWLIYESEKLISSGLTAVLTTTILYFNVLIRWLWLRAPLRVSVIAGGVVGTAGVLMIFVPEILGRDNQSFLGIVMVLSGSFFISVGGVASEKNKPMGIDAWQGSSLMMLYGALIIGSFALLTDEPVAFDVSFSYVASLLYLVLVGSLIAMTCYLMLIRSAGADRAGYVDVAYPVVALGVSTLFEGYCWDCQSVIGVIAILVGNMIALCSIDYSAWVDKWVLRRKTPSKHH</sequence>
<accession>A0A2H9T404</accession>
<name>A0A2H9T404_9ZZZZ</name>
<dbReference type="InterPro" id="IPR000620">
    <property type="entry name" value="EamA_dom"/>
</dbReference>
<feature type="transmembrane region" description="Helical" evidence="5">
    <location>
        <begin position="31"/>
        <end position="51"/>
    </location>
</feature>
<feature type="transmembrane region" description="Helical" evidence="5">
    <location>
        <begin position="87"/>
        <end position="111"/>
    </location>
</feature>
<feature type="transmembrane region" description="Helical" evidence="5">
    <location>
        <begin position="146"/>
        <end position="166"/>
    </location>
</feature>
<feature type="transmembrane region" description="Helical" evidence="5">
    <location>
        <begin position="211"/>
        <end position="233"/>
    </location>
</feature>